<sequence>MVARVGDFGLAKFVAQPEHPNQNKSTVSFNRSTTVSRKESIAAVFGLRVVDDQEKYLGLPTVLGHSKKSLTNIVREKLRKKLLGWRGLLLSKAGREVLIKAIAQSIPIYAMSIFKLPAKVCDELRSLVSRFWVGTNNGNKKIPWVAWSKMCLPKCKGRMVFRDFRKFNMALLGKHAWRLMTDNECLLSRVMRGKYYPDTSFLDAELGRKPSYS</sequence>
<reference evidence="1" key="1">
    <citation type="submission" date="2024-03" db="EMBL/GenBank/DDBJ databases">
        <title>WGS assembly of Saponaria officinalis var. Norfolk2.</title>
        <authorList>
            <person name="Jenkins J."/>
            <person name="Shu S."/>
            <person name="Grimwood J."/>
            <person name="Barry K."/>
            <person name="Goodstein D."/>
            <person name="Schmutz J."/>
            <person name="Leebens-Mack J."/>
            <person name="Osbourn A."/>
        </authorList>
    </citation>
    <scope>NUCLEOTIDE SEQUENCE [LARGE SCALE GENOMIC DNA]</scope>
    <source>
        <strain evidence="1">JIC</strain>
    </source>
</reference>
<protein>
    <recommendedName>
        <fullName evidence="3">Reverse transcriptase</fullName>
    </recommendedName>
</protein>
<accession>A0AAW1H8C0</accession>
<evidence type="ECO:0000313" key="2">
    <source>
        <dbReference type="Proteomes" id="UP001443914"/>
    </source>
</evidence>
<evidence type="ECO:0008006" key="3">
    <source>
        <dbReference type="Google" id="ProtNLM"/>
    </source>
</evidence>
<gene>
    <name evidence="1" type="ORF">RND81_12G089800</name>
</gene>
<dbReference type="Proteomes" id="UP001443914">
    <property type="component" value="Unassembled WGS sequence"/>
</dbReference>
<organism evidence="1 2">
    <name type="scientific">Saponaria officinalis</name>
    <name type="common">Common soapwort</name>
    <name type="synonym">Lychnis saponaria</name>
    <dbReference type="NCBI Taxonomy" id="3572"/>
    <lineage>
        <taxon>Eukaryota</taxon>
        <taxon>Viridiplantae</taxon>
        <taxon>Streptophyta</taxon>
        <taxon>Embryophyta</taxon>
        <taxon>Tracheophyta</taxon>
        <taxon>Spermatophyta</taxon>
        <taxon>Magnoliopsida</taxon>
        <taxon>eudicotyledons</taxon>
        <taxon>Gunneridae</taxon>
        <taxon>Pentapetalae</taxon>
        <taxon>Caryophyllales</taxon>
        <taxon>Caryophyllaceae</taxon>
        <taxon>Caryophylleae</taxon>
        <taxon>Saponaria</taxon>
    </lineage>
</organism>
<dbReference type="PANTHER" id="PTHR33116:SF86">
    <property type="entry name" value="REVERSE TRANSCRIPTASE DOMAIN-CONTAINING PROTEIN"/>
    <property type="match status" value="1"/>
</dbReference>
<evidence type="ECO:0000313" key="1">
    <source>
        <dbReference type="EMBL" id="KAK9672291.1"/>
    </source>
</evidence>
<dbReference type="PANTHER" id="PTHR33116">
    <property type="entry name" value="REVERSE TRANSCRIPTASE ZINC-BINDING DOMAIN-CONTAINING PROTEIN-RELATED-RELATED"/>
    <property type="match status" value="1"/>
</dbReference>
<dbReference type="AlphaFoldDB" id="A0AAW1H8C0"/>
<keyword evidence="2" id="KW-1185">Reference proteome</keyword>
<dbReference type="EMBL" id="JBDFQZ010000012">
    <property type="protein sequence ID" value="KAK9672291.1"/>
    <property type="molecule type" value="Genomic_DNA"/>
</dbReference>
<name>A0AAW1H8C0_SAPOF</name>
<comment type="caution">
    <text evidence="1">The sequence shown here is derived from an EMBL/GenBank/DDBJ whole genome shotgun (WGS) entry which is preliminary data.</text>
</comment>
<proteinExistence type="predicted"/>